<dbReference type="Gene3D" id="3.50.50.60">
    <property type="entry name" value="FAD/NAD(P)-binding domain"/>
    <property type="match status" value="1"/>
</dbReference>
<keyword evidence="5" id="KW-0560">Oxidoreductase</keyword>
<dbReference type="SUPFAM" id="SSF51905">
    <property type="entry name" value="FAD/NAD(P)-binding domain"/>
    <property type="match status" value="1"/>
</dbReference>
<comment type="cofactor">
    <cofactor evidence="1">
        <name>FAD</name>
        <dbReference type="ChEBI" id="CHEBI:57692"/>
    </cofactor>
</comment>
<evidence type="ECO:0000256" key="2">
    <source>
        <dbReference type="ARBA" id="ARBA00010989"/>
    </source>
</evidence>
<dbReference type="EMBL" id="KZ678133">
    <property type="protein sequence ID" value="PSN68551.1"/>
    <property type="molecule type" value="Genomic_DNA"/>
</dbReference>
<evidence type="ECO:0000259" key="6">
    <source>
        <dbReference type="Pfam" id="PF01266"/>
    </source>
</evidence>
<dbReference type="InterPro" id="IPR045170">
    <property type="entry name" value="MTOX"/>
</dbReference>
<dbReference type="STRING" id="1448308.A0A2T2NSY7"/>
<dbReference type="AlphaFoldDB" id="A0A2T2NSY7"/>
<gene>
    <name evidence="7" type="ORF">BS50DRAFT_491002</name>
</gene>
<dbReference type="GO" id="GO:0050660">
    <property type="term" value="F:flavin adenine dinucleotide binding"/>
    <property type="evidence" value="ECO:0007669"/>
    <property type="project" value="InterPro"/>
</dbReference>
<organism evidence="7 8">
    <name type="scientific">Corynespora cassiicola Philippines</name>
    <dbReference type="NCBI Taxonomy" id="1448308"/>
    <lineage>
        <taxon>Eukaryota</taxon>
        <taxon>Fungi</taxon>
        <taxon>Dikarya</taxon>
        <taxon>Ascomycota</taxon>
        <taxon>Pezizomycotina</taxon>
        <taxon>Dothideomycetes</taxon>
        <taxon>Pleosporomycetidae</taxon>
        <taxon>Pleosporales</taxon>
        <taxon>Corynesporascaceae</taxon>
        <taxon>Corynespora</taxon>
    </lineage>
</organism>
<dbReference type="Pfam" id="PF01266">
    <property type="entry name" value="DAO"/>
    <property type="match status" value="1"/>
</dbReference>
<accession>A0A2T2NSY7</accession>
<evidence type="ECO:0000256" key="1">
    <source>
        <dbReference type="ARBA" id="ARBA00001974"/>
    </source>
</evidence>
<dbReference type="GO" id="GO:0051698">
    <property type="term" value="F:saccharopine oxidase activity"/>
    <property type="evidence" value="ECO:0007669"/>
    <property type="project" value="TreeGrafter"/>
</dbReference>
<keyword evidence="4" id="KW-0274">FAD</keyword>
<dbReference type="Proteomes" id="UP000240883">
    <property type="component" value="Unassembled WGS sequence"/>
</dbReference>
<keyword evidence="8" id="KW-1185">Reference proteome</keyword>
<proteinExistence type="inferred from homology"/>
<dbReference type="GO" id="GO:0008115">
    <property type="term" value="F:sarcosine oxidase activity"/>
    <property type="evidence" value="ECO:0007669"/>
    <property type="project" value="TreeGrafter"/>
</dbReference>
<name>A0A2T2NSY7_CORCC</name>
<comment type="similarity">
    <text evidence="2">Belongs to the MSOX/MTOX family.</text>
</comment>
<evidence type="ECO:0000313" key="7">
    <source>
        <dbReference type="EMBL" id="PSN68551.1"/>
    </source>
</evidence>
<evidence type="ECO:0000256" key="3">
    <source>
        <dbReference type="ARBA" id="ARBA00022630"/>
    </source>
</evidence>
<dbReference type="PANTHER" id="PTHR10961:SF37">
    <property type="entry name" value="FAD DEPENDENT OXIDOREDUCTASE DOMAIN-CONTAINING PROTEIN"/>
    <property type="match status" value="1"/>
</dbReference>
<dbReference type="InterPro" id="IPR006076">
    <property type="entry name" value="FAD-dep_OxRdtase"/>
</dbReference>
<dbReference type="PANTHER" id="PTHR10961">
    <property type="entry name" value="PEROXISOMAL SARCOSINE OXIDASE"/>
    <property type="match status" value="1"/>
</dbReference>
<evidence type="ECO:0000256" key="4">
    <source>
        <dbReference type="ARBA" id="ARBA00022827"/>
    </source>
</evidence>
<dbReference type="InterPro" id="IPR036188">
    <property type="entry name" value="FAD/NAD-bd_sf"/>
</dbReference>
<sequence>MTEPTVLIVGAGTFGTSTAYHLAQTYKDPSRVTIIDRWAPSTSDLKHAAAIDVNRIIRTDYISPLYCNLANEAIHPWFWSLDLGHFFHKTGWVMLDEEGSNFADSVRATFKARGSDYTKDVSPAEVGQKWDVLKGLKTRGLGKAYFNPEAGWCDAALATTNFLSAATERGVKRETGEVTELLFDSRGTSIVGVRTREGQRFTADKIVLATGAWTSFLLAPVEDALHIADRDRIERQIKAVGRLSAYYNLSQKDADQMVDSNLPIIVYGDQGILMPPSRQNRTLKINDLKTEFVNTIKTASGREISAPAPRHQEDVPDKLKREAEAVIKTMIPEFAQGKKPDRWRICWDAKTPTEDFLLCRHPHSKLGNLYLAVGGNFHSYKFMPIAGKYMCNVLLGKSNGAEKDAAWNWKSEEILQSSDRKELGCKPRTAPRPEFKEFEAAGWSSKL</sequence>
<dbReference type="OrthoDB" id="2219495at2759"/>
<dbReference type="Gene3D" id="3.30.9.10">
    <property type="entry name" value="D-Amino Acid Oxidase, subunit A, domain 2"/>
    <property type="match status" value="1"/>
</dbReference>
<evidence type="ECO:0000313" key="8">
    <source>
        <dbReference type="Proteomes" id="UP000240883"/>
    </source>
</evidence>
<keyword evidence="3" id="KW-0285">Flavoprotein</keyword>
<reference evidence="7 8" key="1">
    <citation type="journal article" date="2018" name="Front. Microbiol.">
        <title>Genome-Wide Analysis of Corynespora cassiicola Leaf Fall Disease Putative Effectors.</title>
        <authorList>
            <person name="Lopez D."/>
            <person name="Ribeiro S."/>
            <person name="Label P."/>
            <person name="Fumanal B."/>
            <person name="Venisse J.S."/>
            <person name="Kohler A."/>
            <person name="de Oliveira R.R."/>
            <person name="Labutti K."/>
            <person name="Lipzen A."/>
            <person name="Lail K."/>
            <person name="Bauer D."/>
            <person name="Ohm R.A."/>
            <person name="Barry K.W."/>
            <person name="Spatafora J."/>
            <person name="Grigoriev I.V."/>
            <person name="Martin F.M."/>
            <person name="Pujade-Renaud V."/>
        </authorList>
    </citation>
    <scope>NUCLEOTIDE SEQUENCE [LARGE SCALE GENOMIC DNA]</scope>
    <source>
        <strain evidence="7 8">Philippines</strain>
    </source>
</reference>
<protein>
    <submittedName>
        <fullName evidence="7">Fructosyl amino acid oxidasesarcosine oxidase</fullName>
    </submittedName>
</protein>
<evidence type="ECO:0000256" key="5">
    <source>
        <dbReference type="ARBA" id="ARBA00023002"/>
    </source>
</evidence>
<feature type="domain" description="FAD dependent oxidoreductase" evidence="6">
    <location>
        <begin position="6"/>
        <end position="391"/>
    </location>
</feature>